<dbReference type="EMBL" id="CAXKWB010052329">
    <property type="protein sequence ID" value="CAL4172698.1"/>
    <property type="molecule type" value="Genomic_DNA"/>
</dbReference>
<comment type="similarity">
    <text evidence="1 2">Belongs to the peptidase C14A family.</text>
</comment>
<dbReference type="GO" id="GO:0072557">
    <property type="term" value="C:IPAF inflammasome complex"/>
    <property type="evidence" value="ECO:0007669"/>
    <property type="project" value="TreeGrafter"/>
</dbReference>
<protein>
    <submittedName>
        <fullName evidence="6">Uncharacterized protein</fullName>
    </submittedName>
</protein>
<gene>
    <name evidence="6" type="ORF">MNOR_LOCUS34302</name>
</gene>
<dbReference type="PROSITE" id="PS50207">
    <property type="entry name" value="CASPASE_P10"/>
    <property type="match status" value="1"/>
</dbReference>
<dbReference type="GO" id="GO:0004197">
    <property type="term" value="F:cysteine-type endopeptidase activity"/>
    <property type="evidence" value="ECO:0007669"/>
    <property type="project" value="InterPro"/>
</dbReference>
<evidence type="ECO:0000256" key="2">
    <source>
        <dbReference type="RuleBase" id="RU003971"/>
    </source>
</evidence>
<dbReference type="InterPro" id="IPR015917">
    <property type="entry name" value="Pept_C14A"/>
</dbReference>
<feature type="domain" description="Caspase family p20" evidence="5">
    <location>
        <begin position="175"/>
        <end position="291"/>
    </location>
</feature>
<evidence type="ECO:0000259" key="5">
    <source>
        <dbReference type="PROSITE" id="PS50208"/>
    </source>
</evidence>
<organism evidence="6 7">
    <name type="scientific">Meganyctiphanes norvegica</name>
    <name type="common">Northern krill</name>
    <name type="synonym">Thysanopoda norvegica</name>
    <dbReference type="NCBI Taxonomy" id="48144"/>
    <lineage>
        <taxon>Eukaryota</taxon>
        <taxon>Metazoa</taxon>
        <taxon>Ecdysozoa</taxon>
        <taxon>Arthropoda</taxon>
        <taxon>Crustacea</taxon>
        <taxon>Multicrustacea</taxon>
        <taxon>Malacostraca</taxon>
        <taxon>Eumalacostraca</taxon>
        <taxon>Eucarida</taxon>
        <taxon>Euphausiacea</taxon>
        <taxon>Euphausiidae</taxon>
        <taxon>Meganyctiphanes</taxon>
    </lineage>
</organism>
<dbReference type="InterPro" id="IPR002398">
    <property type="entry name" value="Pept_C14"/>
</dbReference>
<dbReference type="GO" id="GO:0072559">
    <property type="term" value="C:NLRP3 inflammasome complex"/>
    <property type="evidence" value="ECO:0007669"/>
    <property type="project" value="TreeGrafter"/>
</dbReference>
<name>A0AAV2SAK1_MEGNR</name>
<dbReference type="Proteomes" id="UP001497623">
    <property type="component" value="Unassembled WGS sequence"/>
</dbReference>
<dbReference type="InterPro" id="IPR011600">
    <property type="entry name" value="Pept_C14_caspase"/>
</dbReference>
<comment type="caution">
    <text evidence="6">The sequence shown here is derived from an EMBL/GenBank/DDBJ whole genome shotgun (WGS) entry which is preliminary data.</text>
</comment>
<dbReference type="Pfam" id="PF00656">
    <property type="entry name" value="Peptidase_C14"/>
    <property type="match status" value="1"/>
</dbReference>
<evidence type="ECO:0000313" key="6">
    <source>
        <dbReference type="EMBL" id="CAL4172698.1"/>
    </source>
</evidence>
<dbReference type="InterPro" id="IPR001309">
    <property type="entry name" value="Pept_C14_p20"/>
</dbReference>
<proteinExistence type="inferred from homology"/>
<dbReference type="Gene3D" id="3.40.50.1460">
    <property type="match status" value="1"/>
</dbReference>
<evidence type="ECO:0000259" key="4">
    <source>
        <dbReference type="PROSITE" id="PS50207"/>
    </source>
</evidence>
<evidence type="ECO:0000313" key="7">
    <source>
        <dbReference type="Proteomes" id="UP001497623"/>
    </source>
</evidence>
<dbReference type="GO" id="GO:0006508">
    <property type="term" value="P:proteolysis"/>
    <property type="evidence" value="ECO:0007669"/>
    <property type="project" value="InterPro"/>
</dbReference>
<dbReference type="AlphaFoldDB" id="A0AAV2SAK1"/>
<feature type="domain" description="Caspase family p10" evidence="4">
    <location>
        <begin position="300"/>
        <end position="343"/>
    </location>
</feature>
<reference evidence="6 7" key="1">
    <citation type="submission" date="2024-05" db="EMBL/GenBank/DDBJ databases">
        <authorList>
            <person name="Wallberg A."/>
        </authorList>
    </citation>
    <scope>NUCLEOTIDE SEQUENCE [LARGE SCALE GENOMIC DNA]</scope>
</reference>
<dbReference type="PROSITE" id="PS50208">
    <property type="entry name" value="CASPASE_P20"/>
    <property type="match status" value="1"/>
</dbReference>
<dbReference type="GO" id="GO:0097169">
    <property type="term" value="C:AIM2 inflammasome complex"/>
    <property type="evidence" value="ECO:0007669"/>
    <property type="project" value="TreeGrafter"/>
</dbReference>
<keyword evidence="7" id="KW-1185">Reference proteome</keyword>
<dbReference type="InterPro" id="IPR002138">
    <property type="entry name" value="Pept_C14_p10"/>
</dbReference>
<dbReference type="InterPro" id="IPR029030">
    <property type="entry name" value="Caspase-like_dom_sf"/>
</dbReference>
<evidence type="ECO:0000256" key="1">
    <source>
        <dbReference type="ARBA" id="ARBA00010134"/>
    </source>
</evidence>
<dbReference type="PRINTS" id="PR00376">
    <property type="entry name" value="IL1BCENZYME"/>
</dbReference>
<dbReference type="SMART" id="SM00115">
    <property type="entry name" value="CASc"/>
    <property type="match status" value="1"/>
</dbReference>
<dbReference type="PANTHER" id="PTHR47901:SF3">
    <property type="entry name" value="CASPASE-1"/>
    <property type="match status" value="1"/>
</dbReference>
<feature type="region of interest" description="Disordered" evidence="3">
    <location>
        <begin position="1"/>
        <end position="24"/>
    </location>
</feature>
<dbReference type="PANTHER" id="PTHR47901">
    <property type="entry name" value="CASPASE RECRUITMENT DOMAIN-CONTAINING PROTEIN 18"/>
    <property type="match status" value="1"/>
</dbReference>
<sequence length="380" mass="44128">MLPIKGVGHPTNNTSTEIRDGWPGQHLRHCDSSRHNDDQCHIRNEPYQCFGMMHTYIQTENRQPHISPRHPDDIRYEDATSTQQHTHFLTTAYQPHGPRRYQGEPYKQLDTRQTKSCPYFSTQTAEDCQEEGKKVKNLKEFKTEKIKKDSHGVAIESSTSIQRSLRQHSKGPIHVFNYVDFPDTGIKRDGAESDSKNIKNTFSNLGYDVHIHTNYTLRRTRAKFEELQKDRTLSALVTVILSHGTNRYSFKTSDDRIMDLDKVRQMFTDTACPRLKGKPKIFMANFCRGDFLEYVPEATPTSRYEPPHNMVTIHAATEGIKAIRSPKHGSIFILCLCKILKEHPKWELKRIFNELYRQMTEAGGTTPMWEGFPPMEDFYF</sequence>
<accession>A0AAV2SAK1</accession>
<dbReference type="SUPFAM" id="SSF52129">
    <property type="entry name" value="Caspase-like"/>
    <property type="match status" value="1"/>
</dbReference>
<evidence type="ECO:0000256" key="3">
    <source>
        <dbReference type="SAM" id="MobiDB-lite"/>
    </source>
</evidence>